<protein>
    <submittedName>
        <fullName evidence="2">Uncharacterized protein</fullName>
    </submittedName>
</protein>
<feature type="compositionally biased region" description="Low complexity" evidence="1">
    <location>
        <begin position="155"/>
        <end position="170"/>
    </location>
</feature>
<feature type="compositionally biased region" description="Polar residues" evidence="1">
    <location>
        <begin position="126"/>
        <end position="142"/>
    </location>
</feature>
<feature type="compositionally biased region" description="Basic and acidic residues" evidence="1">
    <location>
        <begin position="106"/>
        <end position="122"/>
    </location>
</feature>
<feature type="region of interest" description="Disordered" evidence="1">
    <location>
        <begin position="106"/>
        <end position="175"/>
    </location>
</feature>
<reference evidence="2" key="1">
    <citation type="submission" date="2020-04" db="EMBL/GenBank/DDBJ databases">
        <authorList>
            <person name="Alioto T."/>
            <person name="Alioto T."/>
            <person name="Gomez Garrido J."/>
        </authorList>
    </citation>
    <scope>NUCLEOTIDE SEQUENCE</scope>
    <source>
        <strain evidence="2">A484AB</strain>
    </source>
</reference>
<evidence type="ECO:0000256" key="1">
    <source>
        <dbReference type="SAM" id="MobiDB-lite"/>
    </source>
</evidence>
<dbReference type="EMBL" id="CACRXK020002975">
    <property type="protein sequence ID" value="CAB3996915.1"/>
    <property type="molecule type" value="Genomic_DNA"/>
</dbReference>
<feature type="compositionally biased region" description="Basic and acidic residues" evidence="1">
    <location>
        <begin position="143"/>
        <end position="152"/>
    </location>
</feature>
<evidence type="ECO:0000313" key="2">
    <source>
        <dbReference type="EMBL" id="CAB3996915.1"/>
    </source>
</evidence>
<gene>
    <name evidence="2" type="ORF">PACLA_8A041574</name>
</gene>
<organism evidence="2 3">
    <name type="scientific">Paramuricea clavata</name>
    <name type="common">Red gorgonian</name>
    <name type="synonym">Violescent sea-whip</name>
    <dbReference type="NCBI Taxonomy" id="317549"/>
    <lineage>
        <taxon>Eukaryota</taxon>
        <taxon>Metazoa</taxon>
        <taxon>Cnidaria</taxon>
        <taxon>Anthozoa</taxon>
        <taxon>Octocorallia</taxon>
        <taxon>Malacalcyonacea</taxon>
        <taxon>Plexauridae</taxon>
        <taxon>Paramuricea</taxon>
    </lineage>
</organism>
<proteinExistence type="predicted"/>
<evidence type="ECO:0000313" key="3">
    <source>
        <dbReference type="Proteomes" id="UP001152795"/>
    </source>
</evidence>
<comment type="caution">
    <text evidence="2">The sequence shown here is derived from an EMBL/GenBank/DDBJ whole genome shotgun (WGS) entry which is preliminary data.</text>
</comment>
<dbReference type="AlphaFoldDB" id="A0A6S7GZ83"/>
<dbReference type="Proteomes" id="UP001152795">
    <property type="component" value="Unassembled WGS sequence"/>
</dbReference>
<sequence>MCDNKEKSNELQVIKANVCELINARGKYIQINKVDAQTGVSEVIQRSELSVPEVRHMGNRPTVAESIQFNNNSPCRVKEFAADVCILDCKENDKSISDISVIMHEDRRTIETKQPHKNEDKRPKPHNTNLCKNAAPNLSSDVRNNDKQHGDLHTSNTSLNNNPNNEVPSPQRQNSTIPVRITNRGHVTPNRTEPFQTRKKYVRSCAHNNQRSNGGPLGSHYGPLCSTNLNESNVDFFVQYLCGNRKILVCPGKY</sequence>
<accession>A0A6S7GZ83</accession>
<name>A0A6S7GZ83_PARCT</name>
<keyword evidence="3" id="KW-1185">Reference proteome</keyword>